<evidence type="ECO:0000313" key="6">
    <source>
        <dbReference type="EMBL" id="MBH0781829.1"/>
    </source>
</evidence>
<dbReference type="GO" id="GO:0003700">
    <property type="term" value="F:DNA-binding transcription factor activity"/>
    <property type="evidence" value="ECO:0007669"/>
    <property type="project" value="TreeGrafter"/>
</dbReference>
<protein>
    <submittedName>
        <fullName evidence="6">Substrate-binding domain-containing protein</fullName>
    </submittedName>
</protein>
<dbReference type="InterPro" id="IPR010982">
    <property type="entry name" value="Lambda_DNA-bd_dom_sf"/>
</dbReference>
<dbReference type="EMBL" id="JADMLG010000031">
    <property type="protein sequence ID" value="MBH0781829.1"/>
    <property type="molecule type" value="Genomic_DNA"/>
</dbReference>
<name>A0A931II25_9NOCA</name>
<keyword evidence="3" id="KW-0804">Transcription</keyword>
<keyword evidence="1" id="KW-0805">Transcription regulation</keyword>
<dbReference type="CDD" id="cd01392">
    <property type="entry name" value="HTH_LacI"/>
    <property type="match status" value="1"/>
</dbReference>
<dbReference type="PANTHER" id="PTHR30146">
    <property type="entry name" value="LACI-RELATED TRANSCRIPTIONAL REPRESSOR"/>
    <property type="match status" value="1"/>
</dbReference>
<dbReference type="Pfam" id="PF00356">
    <property type="entry name" value="LacI"/>
    <property type="match status" value="1"/>
</dbReference>
<feature type="compositionally biased region" description="Pro residues" evidence="4">
    <location>
        <begin position="449"/>
        <end position="461"/>
    </location>
</feature>
<dbReference type="AlphaFoldDB" id="A0A931II25"/>
<dbReference type="SUPFAM" id="SSF47413">
    <property type="entry name" value="lambda repressor-like DNA-binding domains"/>
    <property type="match status" value="1"/>
</dbReference>
<evidence type="ECO:0000259" key="5">
    <source>
        <dbReference type="PROSITE" id="PS50932"/>
    </source>
</evidence>
<sequence length="461" mass="48381">MARPTMADVAARAGVSRALVSLVMRDSPKVSAHRRRAVLAAAEDLGYRPHAMARSLASGVSDIVGVMVSDLRNPFFAEVVEGMDDAAQEAGLHLVLNTGRRSAVREQAALDSLLAFRPGGVILLSPVLPAAAIRAAAQHGPVVLVSRGSTAPGVDTVNDDGVTGAGLAVDHLAALGHRRIVHLDGGAAATSAARRRGYREAMSRHGLAPMVVPSEHTDAAGASAVQALLNLFSRIDFPTALVCGNDFNALGAIAALREAGLRVPDDVSVVGYDNTSIAAMPHPALTTVDQPRNSMGRLAIRALTERLREGRTTATHHRVEPSLVVRATSAAPRSPNRGAIRANPEKSYTTTGSRSSSESPIPDNPATPPGWGRPAMPRRSDLRPIPPNSKRPTKPPDPDQPTTPRHSKDPARSPNSDRPARPSKSNRLATPPPSRHPTTPPSSDRSATPPDPSRPPASPNS</sequence>
<dbReference type="Proteomes" id="UP000655751">
    <property type="component" value="Unassembled WGS sequence"/>
</dbReference>
<dbReference type="CDD" id="cd06267">
    <property type="entry name" value="PBP1_LacI_sugar_binding-like"/>
    <property type="match status" value="1"/>
</dbReference>
<dbReference type="PROSITE" id="PS50932">
    <property type="entry name" value="HTH_LACI_2"/>
    <property type="match status" value="1"/>
</dbReference>
<dbReference type="RefSeq" id="WP_196154109.1">
    <property type="nucleotide sequence ID" value="NZ_JADMLG010000031.1"/>
</dbReference>
<evidence type="ECO:0000256" key="2">
    <source>
        <dbReference type="ARBA" id="ARBA00023125"/>
    </source>
</evidence>
<dbReference type="InterPro" id="IPR000843">
    <property type="entry name" value="HTH_LacI"/>
</dbReference>
<feature type="domain" description="HTH lacI-type" evidence="5">
    <location>
        <begin position="4"/>
        <end position="58"/>
    </location>
</feature>
<dbReference type="Gene3D" id="3.40.50.2300">
    <property type="match status" value="2"/>
</dbReference>
<dbReference type="GO" id="GO:0000976">
    <property type="term" value="F:transcription cis-regulatory region binding"/>
    <property type="evidence" value="ECO:0007669"/>
    <property type="project" value="TreeGrafter"/>
</dbReference>
<keyword evidence="2" id="KW-0238">DNA-binding</keyword>
<dbReference type="Gene3D" id="1.10.260.40">
    <property type="entry name" value="lambda repressor-like DNA-binding domains"/>
    <property type="match status" value="1"/>
</dbReference>
<evidence type="ECO:0000256" key="3">
    <source>
        <dbReference type="ARBA" id="ARBA00023163"/>
    </source>
</evidence>
<feature type="compositionally biased region" description="Polar residues" evidence="4">
    <location>
        <begin position="346"/>
        <end position="359"/>
    </location>
</feature>
<dbReference type="PANTHER" id="PTHR30146:SF138">
    <property type="entry name" value="TRANSCRIPTIONAL REGULATORY PROTEIN"/>
    <property type="match status" value="1"/>
</dbReference>
<keyword evidence="7" id="KW-1185">Reference proteome</keyword>
<gene>
    <name evidence="6" type="ORF">IT779_36710</name>
</gene>
<reference evidence="6" key="1">
    <citation type="submission" date="2020-11" db="EMBL/GenBank/DDBJ databases">
        <title>Nocardia NEAU-351.nov., a novel actinomycete isolated from the cow dung.</title>
        <authorList>
            <person name="Zhang X."/>
        </authorList>
    </citation>
    <scope>NUCLEOTIDE SEQUENCE</scope>
    <source>
        <strain evidence="6">NEAU-351</strain>
    </source>
</reference>
<comment type="caution">
    <text evidence="6">The sequence shown here is derived from an EMBL/GenBank/DDBJ whole genome shotgun (WGS) entry which is preliminary data.</text>
</comment>
<dbReference type="SMART" id="SM00354">
    <property type="entry name" value="HTH_LACI"/>
    <property type="match status" value="1"/>
</dbReference>
<feature type="region of interest" description="Disordered" evidence="4">
    <location>
        <begin position="309"/>
        <end position="461"/>
    </location>
</feature>
<dbReference type="InterPro" id="IPR028082">
    <property type="entry name" value="Peripla_BP_I"/>
</dbReference>
<dbReference type="InterPro" id="IPR046335">
    <property type="entry name" value="LacI/GalR-like_sensor"/>
</dbReference>
<organism evidence="6 7">
    <name type="scientific">Nocardia bovistercoris</name>
    <dbReference type="NCBI Taxonomy" id="2785916"/>
    <lineage>
        <taxon>Bacteria</taxon>
        <taxon>Bacillati</taxon>
        <taxon>Actinomycetota</taxon>
        <taxon>Actinomycetes</taxon>
        <taxon>Mycobacteriales</taxon>
        <taxon>Nocardiaceae</taxon>
        <taxon>Nocardia</taxon>
    </lineage>
</organism>
<evidence type="ECO:0000256" key="1">
    <source>
        <dbReference type="ARBA" id="ARBA00023015"/>
    </source>
</evidence>
<proteinExistence type="predicted"/>
<evidence type="ECO:0000313" key="7">
    <source>
        <dbReference type="Proteomes" id="UP000655751"/>
    </source>
</evidence>
<accession>A0A931II25</accession>
<evidence type="ECO:0000256" key="4">
    <source>
        <dbReference type="SAM" id="MobiDB-lite"/>
    </source>
</evidence>
<feature type="compositionally biased region" description="Pro residues" evidence="4">
    <location>
        <begin position="430"/>
        <end position="440"/>
    </location>
</feature>
<dbReference type="SUPFAM" id="SSF53822">
    <property type="entry name" value="Periplasmic binding protein-like I"/>
    <property type="match status" value="1"/>
</dbReference>
<dbReference type="Pfam" id="PF13377">
    <property type="entry name" value="Peripla_BP_3"/>
    <property type="match status" value="1"/>
</dbReference>